<keyword evidence="2" id="KW-0418">Kinase</keyword>
<reference evidence="5 6" key="1">
    <citation type="journal article" date="2018" name="Int. J. Syst. Evol. Microbiol.">
        <title>Mesosutterella multiformis gen. nov., sp. nov., a member of the family Sutterellaceae and Sutterella megalosphaeroides sp. nov., isolated from human faeces.</title>
        <authorList>
            <person name="Sakamoto M."/>
            <person name="Ikeyama N."/>
            <person name="Kunihiro T."/>
            <person name="Iino T."/>
            <person name="Yuki M."/>
            <person name="Ohkuma M."/>
        </authorList>
    </citation>
    <scope>NUCLEOTIDE SEQUENCE [LARGE SCALE GENOMIC DNA]</scope>
    <source>
        <strain evidence="5 6">6FBBBH3</strain>
    </source>
</reference>
<feature type="compositionally biased region" description="Polar residues" evidence="3">
    <location>
        <begin position="307"/>
        <end position="318"/>
    </location>
</feature>
<feature type="compositionally biased region" description="Basic and acidic residues" evidence="3">
    <location>
        <begin position="32"/>
        <end position="47"/>
    </location>
</feature>
<feature type="compositionally biased region" description="Basic and acidic residues" evidence="3">
    <location>
        <begin position="65"/>
        <end position="75"/>
    </location>
</feature>
<organism evidence="5 6">
    <name type="scientific">Sutterella megalosphaeroides</name>
    <dbReference type="NCBI Taxonomy" id="2494234"/>
    <lineage>
        <taxon>Bacteria</taxon>
        <taxon>Pseudomonadati</taxon>
        <taxon>Pseudomonadota</taxon>
        <taxon>Betaproteobacteria</taxon>
        <taxon>Burkholderiales</taxon>
        <taxon>Sutterellaceae</taxon>
        <taxon>Sutterella</taxon>
    </lineage>
</organism>
<evidence type="ECO:0000256" key="3">
    <source>
        <dbReference type="SAM" id="MobiDB-lite"/>
    </source>
</evidence>
<dbReference type="EMBL" id="AP018786">
    <property type="protein sequence ID" value="BBF23248.1"/>
    <property type="molecule type" value="Genomic_DNA"/>
</dbReference>
<evidence type="ECO:0000256" key="1">
    <source>
        <dbReference type="ARBA" id="ARBA00022679"/>
    </source>
</evidence>
<feature type="domain" description="HipA-like C-terminal" evidence="4">
    <location>
        <begin position="272"/>
        <end position="468"/>
    </location>
</feature>
<gene>
    <name evidence="5" type="ORF">SUTMEG_11390</name>
</gene>
<dbReference type="AlphaFoldDB" id="A0A2Z6IDN0"/>
<dbReference type="OrthoDB" id="9805913at2"/>
<sequence length="491" mass="54704">MLFPYRRTYDVRIDALPDAPRAGTLVFPLAPDSRKREDRDSKSDKRIPSRSGNEVQSLPEAPIENPKDFPGEPRVDLRDFYPREMRRPELFDDRPIFIYDPEWLKEGFPLGADLPLAGGTLRPVEGESTFGFLKDRAVDPGRIDLPREALRAGLELNLPADAGNIETLAVLLPHARHHAGGILLTDPDTGHPQGMRAVIPPAVTQLDALLYAHHAYERGRAAPEDLERLLAAASIPGSRAQYLTEKDRRSAFVLFESRGDDWNRPLWSELGLRLARQCGIATVDSVLSESLGSAVLITERPDRLKPKTSSQTKVSIKSTDSEKKRKTFEVDGSPSIDAPLLTLSASTLIQNGRRTMSYLAMADILNADGAAPSKDLPVLWQRMVFSLLTGGTDRPERWLFVREEFGWRPAPAHDLSPAPDFTDRPITADGVRRLRDADDAVAVADYFQLSLRDAKTRLADMRRVVSGWKREAHDLGISSRETARMAPLFDV</sequence>
<evidence type="ECO:0000313" key="5">
    <source>
        <dbReference type="EMBL" id="BBF23248.1"/>
    </source>
</evidence>
<evidence type="ECO:0000313" key="6">
    <source>
        <dbReference type="Proteomes" id="UP000271003"/>
    </source>
</evidence>
<dbReference type="InterPro" id="IPR012893">
    <property type="entry name" value="HipA-like_C"/>
</dbReference>
<dbReference type="Pfam" id="PF07804">
    <property type="entry name" value="HipA_C"/>
    <property type="match status" value="1"/>
</dbReference>
<accession>A0A2Z6IDN0</accession>
<protein>
    <recommendedName>
        <fullName evidence="4">HipA-like C-terminal domain-containing protein</fullName>
    </recommendedName>
</protein>
<dbReference type="RefSeq" id="WP_120176876.1">
    <property type="nucleotide sequence ID" value="NZ_AP018786.1"/>
</dbReference>
<name>A0A2Z6IDN0_9BURK</name>
<keyword evidence="1" id="KW-0808">Transferase</keyword>
<feature type="region of interest" description="Disordered" evidence="3">
    <location>
        <begin position="304"/>
        <end position="328"/>
    </location>
</feature>
<evidence type="ECO:0000256" key="2">
    <source>
        <dbReference type="ARBA" id="ARBA00022777"/>
    </source>
</evidence>
<dbReference type="GO" id="GO:0016301">
    <property type="term" value="F:kinase activity"/>
    <property type="evidence" value="ECO:0007669"/>
    <property type="project" value="UniProtKB-KW"/>
</dbReference>
<dbReference type="KEGG" id="sutt:SUTMEG_11390"/>
<keyword evidence="6" id="KW-1185">Reference proteome</keyword>
<proteinExistence type="predicted"/>
<feature type="region of interest" description="Disordered" evidence="3">
    <location>
        <begin position="24"/>
        <end position="75"/>
    </location>
</feature>
<dbReference type="Proteomes" id="UP000271003">
    <property type="component" value="Chromosome"/>
</dbReference>
<evidence type="ECO:0000259" key="4">
    <source>
        <dbReference type="Pfam" id="PF07804"/>
    </source>
</evidence>
<feature type="compositionally biased region" description="Basic and acidic residues" evidence="3">
    <location>
        <begin position="319"/>
        <end position="328"/>
    </location>
</feature>